<dbReference type="EMBL" id="AB016787">
    <property type="protein sequence ID" value="BAA76354.2"/>
    <property type="molecule type" value="Genomic_DNA"/>
</dbReference>
<reference evidence="1" key="2">
    <citation type="journal article" date="1999" name="J. Bacteriol.">
        <title>Outer membrane changes in a toluene-sensitive mutant of toluene-tolerant Pseudomonas putida IH-2000.</title>
        <authorList>
            <person name="Kobayashi H."/>
            <person name="Takami H."/>
            <person name="Hirayama H."/>
            <person name="Kobata K."/>
            <person name="Usami R."/>
            <person name="Horikoshi K."/>
        </authorList>
    </citation>
    <scope>NUCLEOTIDE SEQUENCE</scope>
    <source>
        <strain evidence="1">IH-2000</strain>
    </source>
</reference>
<dbReference type="AlphaFoldDB" id="Q9WWQ9"/>
<organism evidence="1">
    <name type="scientific">Pseudomonas putida</name>
    <name type="common">Arthrobacter siderocapsulatus</name>
    <dbReference type="NCBI Taxonomy" id="303"/>
    <lineage>
        <taxon>Bacteria</taxon>
        <taxon>Pseudomonadati</taxon>
        <taxon>Pseudomonadota</taxon>
        <taxon>Gammaproteobacteria</taxon>
        <taxon>Pseudomonadales</taxon>
        <taxon>Pseudomonadaceae</taxon>
        <taxon>Pseudomonas</taxon>
    </lineage>
</organism>
<accession>Q9WWQ9</accession>
<proteinExistence type="predicted"/>
<evidence type="ECO:0000313" key="1">
    <source>
        <dbReference type="EMBL" id="BAA76354.2"/>
    </source>
</evidence>
<reference evidence="1" key="1">
    <citation type="journal article" date="1998" name="FEMS Microbiol. Lett.">
        <title>Isolation and characterization of toluene-sensitive mutants from Pseudomonas putida IH-2000.</title>
        <authorList>
            <person name="Hirayama H."/>
            <person name="Takami H."/>
            <person name="Inoue A."/>
            <person name="Horikoshi K."/>
        </authorList>
    </citation>
    <scope>NUCLEOTIDE SEQUENCE</scope>
    <source>
        <strain evidence="1">IH-2000</strain>
    </source>
</reference>
<protein>
    <submittedName>
        <fullName evidence="1">Cyoups1 protein</fullName>
    </submittedName>
</protein>
<gene>
    <name evidence="1" type="primary">cyoups1</name>
</gene>
<sequence length="118" mass="12887">MIQINPKALQNAALGPIKRGATNCREVEFLSSIVADSVKDCCSISHSQGLATYLQSPPISVRHCLQVAGLKEAPALLFADFVKFRPTAIPGGPPSAFSRTKWTWSEVQACCLRNHKHR</sequence>
<name>Q9WWQ9_PSEPU</name>